<protein>
    <submittedName>
        <fullName evidence="1">Uncharacterized protein</fullName>
    </submittedName>
</protein>
<keyword evidence="2" id="KW-1185">Reference proteome</keyword>
<comment type="caution">
    <text evidence="1">The sequence shown here is derived from an EMBL/GenBank/DDBJ whole genome shotgun (WGS) entry which is preliminary data.</text>
</comment>
<dbReference type="Proteomes" id="UP000499080">
    <property type="component" value="Unassembled WGS sequence"/>
</dbReference>
<organism evidence="1 2">
    <name type="scientific">Araneus ventricosus</name>
    <name type="common">Orbweaver spider</name>
    <name type="synonym">Epeira ventricosa</name>
    <dbReference type="NCBI Taxonomy" id="182803"/>
    <lineage>
        <taxon>Eukaryota</taxon>
        <taxon>Metazoa</taxon>
        <taxon>Ecdysozoa</taxon>
        <taxon>Arthropoda</taxon>
        <taxon>Chelicerata</taxon>
        <taxon>Arachnida</taxon>
        <taxon>Araneae</taxon>
        <taxon>Araneomorphae</taxon>
        <taxon>Entelegynae</taxon>
        <taxon>Araneoidea</taxon>
        <taxon>Araneidae</taxon>
        <taxon>Araneus</taxon>
    </lineage>
</organism>
<feature type="non-terminal residue" evidence="1">
    <location>
        <position position="1"/>
    </location>
</feature>
<evidence type="ECO:0000313" key="2">
    <source>
        <dbReference type="Proteomes" id="UP000499080"/>
    </source>
</evidence>
<proteinExistence type="predicted"/>
<dbReference type="EMBL" id="BGPR01000124">
    <property type="protein sequence ID" value="GBL96816.1"/>
    <property type="molecule type" value="Genomic_DNA"/>
</dbReference>
<name>A0A4Y2BZN9_ARAVE</name>
<sequence length="114" mass="13141">YPTKLPKLFNNISTCFSRNGFKKRITSSVIACGKLSPNFWHLTPSHLTRRNNSAHWTPRTRTLAIIFRLAKCKISRCVCARDTERRSKLLSAPIAQPDHVAKEEFKQKRIFATN</sequence>
<evidence type="ECO:0000313" key="1">
    <source>
        <dbReference type="EMBL" id="GBL96816.1"/>
    </source>
</evidence>
<gene>
    <name evidence="1" type="ORF">AVEN_118941_1</name>
</gene>
<dbReference type="AlphaFoldDB" id="A0A4Y2BZN9"/>
<reference evidence="1 2" key="1">
    <citation type="journal article" date="2019" name="Sci. Rep.">
        <title>Orb-weaving spider Araneus ventricosus genome elucidates the spidroin gene catalogue.</title>
        <authorList>
            <person name="Kono N."/>
            <person name="Nakamura H."/>
            <person name="Ohtoshi R."/>
            <person name="Moran D.A.P."/>
            <person name="Shinohara A."/>
            <person name="Yoshida Y."/>
            <person name="Fujiwara M."/>
            <person name="Mori M."/>
            <person name="Tomita M."/>
            <person name="Arakawa K."/>
        </authorList>
    </citation>
    <scope>NUCLEOTIDE SEQUENCE [LARGE SCALE GENOMIC DNA]</scope>
</reference>
<accession>A0A4Y2BZN9</accession>